<dbReference type="InterPro" id="IPR005467">
    <property type="entry name" value="His_kinase_dom"/>
</dbReference>
<feature type="transmembrane region" description="Helical" evidence="14">
    <location>
        <begin position="28"/>
        <end position="44"/>
    </location>
</feature>
<evidence type="ECO:0000256" key="7">
    <source>
        <dbReference type="ARBA" id="ARBA00022692"/>
    </source>
</evidence>
<dbReference type="Gene3D" id="1.20.120.620">
    <property type="entry name" value="Backbone structure of the membrane domain of e. Coli histidine kinase receptor kdpd"/>
    <property type="match status" value="1"/>
</dbReference>
<evidence type="ECO:0000256" key="10">
    <source>
        <dbReference type="ARBA" id="ARBA00022840"/>
    </source>
</evidence>
<evidence type="ECO:0000256" key="6">
    <source>
        <dbReference type="ARBA" id="ARBA00022679"/>
    </source>
</evidence>
<organism evidence="16 17">
    <name type="scientific">Nocardioides seonyuensis</name>
    <dbReference type="NCBI Taxonomy" id="2518371"/>
    <lineage>
        <taxon>Bacteria</taxon>
        <taxon>Bacillati</taxon>
        <taxon>Actinomycetota</taxon>
        <taxon>Actinomycetes</taxon>
        <taxon>Propionibacteriales</taxon>
        <taxon>Nocardioidaceae</taxon>
        <taxon>Nocardioides</taxon>
    </lineage>
</organism>
<dbReference type="InterPro" id="IPR003661">
    <property type="entry name" value="HisK_dim/P_dom"/>
</dbReference>
<keyword evidence="10" id="KW-0067">ATP-binding</keyword>
<dbReference type="EC" id="2.7.13.3" evidence="4"/>
<accession>A0A4P7ICG7</accession>
<dbReference type="Gene3D" id="1.10.287.130">
    <property type="match status" value="1"/>
</dbReference>
<keyword evidence="12" id="KW-0902">Two-component regulatory system</keyword>
<reference evidence="16 17" key="1">
    <citation type="submission" date="2019-03" db="EMBL/GenBank/DDBJ databases">
        <title>Three New Species of Nocardioides, Nocardioides euryhalodurans sp. nov., Nocardioides seonyuensis sp. nov. and Nocardioides eburneoflavus sp. nov. Iolated from Soil.</title>
        <authorList>
            <person name="Roh S.G."/>
            <person name="Lee C."/>
            <person name="Kim M.-K."/>
            <person name="Kim S.B."/>
        </authorList>
    </citation>
    <scope>NUCLEOTIDE SEQUENCE [LARGE SCALE GENOMIC DNA]</scope>
    <source>
        <strain evidence="16 17">MMS17-SY207-3</strain>
    </source>
</reference>
<dbReference type="CDD" id="cd00082">
    <property type="entry name" value="HisKA"/>
    <property type="match status" value="1"/>
</dbReference>
<evidence type="ECO:0000256" key="9">
    <source>
        <dbReference type="ARBA" id="ARBA00022777"/>
    </source>
</evidence>
<keyword evidence="5" id="KW-0597">Phosphoprotein</keyword>
<dbReference type="SMART" id="SM00388">
    <property type="entry name" value="HisKA"/>
    <property type="match status" value="1"/>
</dbReference>
<keyword evidence="7 14" id="KW-0812">Transmembrane</keyword>
<dbReference type="PROSITE" id="PS50109">
    <property type="entry name" value="HIS_KIN"/>
    <property type="match status" value="1"/>
</dbReference>
<protein>
    <recommendedName>
        <fullName evidence="4">histidine kinase</fullName>
        <ecNumber evidence="4">2.7.13.3</ecNumber>
    </recommendedName>
</protein>
<keyword evidence="17" id="KW-1185">Reference proteome</keyword>
<keyword evidence="6" id="KW-0808">Transferase</keyword>
<sequence>MADDHAMGRHTWVVLGTSSLSPSRRRRGYLLAACAIPGLTLALVPFRDSLALATTMPTFLLLTVVIALLGGRGPAIVAGLAGSVAINFFFVPPYHHWSIADPENVVSVVTFVLVAVLVSWAVDLAARRTQQAAESAARAETNAAAAHLRTAILAAVGHDLRTPLAVAKAGVSGLRSTAVDLTAEDRHALLVRADHALDRLAGLLEDLLDLSRLQTGALSLRRQAVSVDDVLSGALDDIGVEPRGVILDIDEHLPPVLADPVLLERVLANLITNAQRFSPAGMPPTVIAQADAGRVLIQVADRGPGIPVEDRERVFAPFQRLGDTDAGTGLGLGLALARGLTEAMGGTLVPKDSTADGLTMVLDLEAAGKESPA</sequence>
<comment type="subcellular location">
    <subcellularLocation>
        <location evidence="3">Cell membrane</location>
    </subcellularLocation>
    <subcellularLocation>
        <location evidence="2">Membrane</location>
        <topology evidence="2">Multi-pass membrane protein</topology>
    </subcellularLocation>
</comment>
<evidence type="ECO:0000313" key="16">
    <source>
        <dbReference type="EMBL" id="QBX54223.1"/>
    </source>
</evidence>
<dbReference type="AlphaFoldDB" id="A0A4P7ICG7"/>
<keyword evidence="8" id="KW-0547">Nucleotide-binding</keyword>
<dbReference type="Gene3D" id="3.30.565.10">
    <property type="entry name" value="Histidine kinase-like ATPase, C-terminal domain"/>
    <property type="match status" value="1"/>
</dbReference>
<dbReference type="Proteomes" id="UP000294853">
    <property type="component" value="Chromosome"/>
</dbReference>
<evidence type="ECO:0000256" key="14">
    <source>
        <dbReference type="SAM" id="Phobius"/>
    </source>
</evidence>
<dbReference type="InterPro" id="IPR052023">
    <property type="entry name" value="Histidine_kinase_KdpD"/>
</dbReference>
<evidence type="ECO:0000256" key="4">
    <source>
        <dbReference type="ARBA" id="ARBA00012438"/>
    </source>
</evidence>
<dbReference type="InterPro" id="IPR036890">
    <property type="entry name" value="HATPase_C_sf"/>
</dbReference>
<dbReference type="PANTHER" id="PTHR45569:SF1">
    <property type="entry name" value="SENSOR PROTEIN KDPD"/>
    <property type="match status" value="1"/>
</dbReference>
<evidence type="ECO:0000256" key="11">
    <source>
        <dbReference type="ARBA" id="ARBA00022989"/>
    </source>
</evidence>
<dbReference type="PANTHER" id="PTHR45569">
    <property type="entry name" value="SENSOR PROTEIN KDPD"/>
    <property type="match status" value="1"/>
</dbReference>
<dbReference type="SUPFAM" id="SSF47384">
    <property type="entry name" value="Homodimeric domain of signal transducing histidine kinase"/>
    <property type="match status" value="1"/>
</dbReference>
<dbReference type="Pfam" id="PF02518">
    <property type="entry name" value="HATPase_c"/>
    <property type="match status" value="1"/>
</dbReference>
<feature type="domain" description="Histidine kinase" evidence="15">
    <location>
        <begin position="155"/>
        <end position="368"/>
    </location>
</feature>
<feature type="transmembrane region" description="Helical" evidence="14">
    <location>
        <begin position="50"/>
        <end position="69"/>
    </location>
</feature>
<name>A0A4P7ICG7_9ACTN</name>
<keyword evidence="11 14" id="KW-1133">Transmembrane helix</keyword>
<evidence type="ECO:0000313" key="17">
    <source>
        <dbReference type="Proteomes" id="UP000294853"/>
    </source>
</evidence>
<dbReference type="InterPro" id="IPR038318">
    <property type="entry name" value="KdpD_sf"/>
</dbReference>
<dbReference type="InterPro" id="IPR004358">
    <property type="entry name" value="Sig_transdc_His_kin-like_C"/>
</dbReference>
<evidence type="ECO:0000256" key="13">
    <source>
        <dbReference type="ARBA" id="ARBA00023136"/>
    </source>
</evidence>
<evidence type="ECO:0000256" key="8">
    <source>
        <dbReference type="ARBA" id="ARBA00022741"/>
    </source>
</evidence>
<evidence type="ECO:0000256" key="3">
    <source>
        <dbReference type="ARBA" id="ARBA00004236"/>
    </source>
</evidence>
<comment type="catalytic activity">
    <reaction evidence="1">
        <text>ATP + protein L-histidine = ADP + protein N-phospho-L-histidine.</text>
        <dbReference type="EC" id="2.7.13.3"/>
    </reaction>
</comment>
<feature type="transmembrane region" description="Helical" evidence="14">
    <location>
        <begin position="106"/>
        <end position="126"/>
    </location>
</feature>
<dbReference type="GO" id="GO:0005886">
    <property type="term" value="C:plasma membrane"/>
    <property type="evidence" value="ECO:0007669"/>
    <property type="project" value="UniProtKB-SubCell"/>
</dbReference>
<evidence type="ECO:0000256" key="1">
    <source>
        <dbReference type="ARBA" id="ARBA00000085"/>
    </source>
</evidence>
<evidence type="ECO:0000256" key="12">
    <source>
        <dbReference type="ARBA" id="ARBA00023012"/>
    </source>
</evidence>
<dbReference type="KEGG" id="nsn:EXE58_01190"/>
<dbReference type="OrthoDB" id="9806130at2"/>
<dbReference type="SUPFAM" id="SSF55874">
    <property type="entry name" value="ATPase domain of HSP90 chaperone/DNA topoisomerase II/histidine kinase"/>
    <property type="match status" value="1"/>
</dbReference>
<dbReference type="PRINTS" id="PR00344">
    <property type="entry name" value="BCTRLSENSOR"/>
</dbReference>
<dbReference type="GO" id="GO:0000155">
    <property type="term" value="F:phosphorelay sensor kinase activity"/>
    <property type="evidence" value="ECO:0007669"/>
    <property type="project" value="InterPro"/>
</dbReference>
<feature type="transmembrane region" description="Helical" evidence="14">
    <location>
        <begin position="76"/>
        <end position="94"/>
    </location>
</feature>
<keyword evidence="13 14" id="KW-0472">Membrane</keyword>
<dbReference type="GO" id="GO:0005524">
    <property type="term" value="F:ATP binding"/>
    <property type="evidence" value="ECO:0007669"/>
    <property type="project" value="UniProtKB-KW"/>
</dbReference>
<dbReference type="InterPro" id="IPR025201">
    <property type="entry name" value="KdpD_TM"/>
</dbReference>
<proteinExistence type="predicted"/>
<dbReference type="Pfam" id="PF13493">
    <property type="entry name" value="DUF4118"/>
    <property type="match status" value="1"/>
</dbReference>
<evidence type="ECO:0000256" key="5">
    <source>
        <dbReference type="ARBA" id="ARBA00022553"/>
    </source>
</evidence>
<dbReference type="InterPro" id="IPR003594">
    <property type="entry name" value="HATPase_dom"/>
</dbReference>
<dbReference type="Pfam" id="PF00512">
    <property type="entry name" value="HisKA"/>
    <property type="match status" value="1"/>
</dbReference>
<keyword evidence="9 16" id="KW-0418">Kinase</keyword>
<dbReference type="InterPro" id="IPR036097">
    <property type="entry name" value="HisK_dim/P_sf"/>
</dbReference>
<evidence type="ECO:0000259" key="15">
    <source>
        <dbReference type="PROSITE" id="PS50109"/>
    </source>
</evidence>
<dbReference type="CDD" id="cd00075">
    <property type="entry name" value="HATPase"/>
    <property type="match status" value="1"/>
</dbReference>
<dbReference type="SMART" id="SM00387">
    <property type="entry name" value="HATPase_c"/>
    <property type="match status" value="1"/>
</dbReference>
<gene>
    <name evidence="16" type="ORF">EXE58_01190</name>
</gene>
<evidence type="ECO:0000256" key="2">
    <source>
        <dbReference type="ARBA" id="ARBA00004141"/>
    </source>
</evidence>
<dbReference type="EMBL" id="CP038436">
    <property type="protein sequence ID" value="QBX54223.1"/>
    <property type="molecule type" value="Genomic_DNA"/>
</dbReference>